<dbReference type="Proteomes" id="UP001373714">
    <property type="component" value="Unassembled WGS sequence"/>
</dbReference>
<gene>
    <name evidence="1" type="ORF">TWF730_009747</name>
</gene>
<reference evidence="1 2" key="1">
    <citation type="submission" date="2019-10" db="EMBL/GenBank/DDBJ databases">
        <authorList>
            <person name="Palmer J.M."/>
        </authorList>
    </citation>
    <scope>NUCLEOTIDE SEQUENCE [LARGE SCALE GENOMIC DNA]</scope>
    <source>
        <strain evidence="1 2">TWF730</strain>
    </source>
</reference>
<name>A0AAV9USS1_9PEZI</name>
<evidence type="ECO:0000313" key="1">
    <source>
        <dbReference type="EMBL" id="KAK6348987.1"/>
    </source>
</evidence>
<protein>
    <recommendedName>
        <fullName evidence="3">SMP domain-containing protein</fullName>
    </recommendedName>
</protein>
<sequence>MSERLPTNDEIIKQASQGILFTPEQVQNIAKKESESNGPGITAGGPAATAQSFYDKQQNFLEEATKLADTPAAAISKEQASHIMSLETKALGGQRPAKGSLSSTLQSIADHNLAEGSTDNKEAEAFITKEDAAKAMHDEAVKHGGTVAKGSTASQLQSIADKTEHLRQTLTETLLKEAKDTKPTKE</sequence>
<dbReference type="EMBL" id="JAVHNS010000007">
    <property type="protein sequence ID" value="KAK6348987.1"/>
    <property type="molecule type" value="Genomic_DNA"/>
</dbReference>
<comment type="caution">
    <text evidence="1">The sequence shown here is derived from an EMBL/GenBank/DDBJ whole genome shotgun (WGS) entry which is preliminary data.</text>
</comment>
<accession>A0AAV9USS1</accession>
<proteinExistence type="predicted"/>
<evidence type="ECO:0000313" key="2">
    <source>
        <dbReference type="Proteomes" id="UP001373714"/>
    </source>
</evidence>
<dbReference type="AlphaFoldDB" id="A0AAV9USS1"/>
<keyword evidence="2" id="KW-1185">Reference proteome</keyword>
<evidence type="ECO:0008006" key="3">
    <source>
        <dbReference type="Google" id="ProtNLM"/>
    </source>
</evidence>
<organism evidence="1 2">
    <name type="scientific">Orbilia blumenaviensis</name>
    <dbReference type="NCBI Taxonomy" id="1796055"/>
    <lineage>
        <taxon>Eukaryota</taxon>
        <taxon>Fungi</taxon>
        <taxon>Dikarya</taxon>
        <taxon>Ascomycota</taxon>
        <taxon>Pezizomycotina</taxon>
        <taxon>Orbiliomycetes</taxon>
        <taxon>Orbiliales</taxon>
        <taxon>Orbiliaceae</taxon>
        <taxon>Orbilia</taxon>
    </lineage>
</organism>